<dbReference type="Proteomes" id="UP001085076">
    <property type="component" value="Miscellaneous, Linkage group lg01"/>
</dbReference>
<gene>
    <name evidence="3" type="ORF">J5N97_005323</name>
</gene>
<keyword evidence="1" id="KW-0472">Membrane</keyword>
<sequence>MGLDHGIVLRTVLVLVLAGFGASVTFISDDVLQSHGSTGRSLLQAKKNCPLNFEFMNYTIITNKCKGPRYPADLCCGALKEFACPYVDEINDLTTDCASTMFSYINLAGRYPPGLFASECKEGKEGLACSAVAPEGADNNSNSGQINQNLFFLTAILSGFMSLFLVS</sequence>
<dbReference type="Pfam" id="PF26578">
    <property type="entry name" value="LLG1"/>
    <property type="match status" value="1"/>
</dbReference>
<organism evidence="3 4">
    <name type="scientific">Dioscorea zingiberensis</name>
    <dbReference type="NCBI Taxonomy" id="325984"/>
    <lineage>
        <taxon>Eukaryota</taxon>
        <taxon>Viridiplantae</taxon>
        <taxon>Streptophyta</taxon>
        <taxon>Embryophyta</taxon>
        <taxon>Tracheophyta</taxon>
        <taxon>Spermatophyta</taxon>
        <taxon>Magnoliopsida</taxon>
        <taxon>Liliopsida</taxon>
        <taxon>Dioscoreales</taxon>
        <taxon>Dioscoreaceae</taxon>
        <taxon>Dioscorea</taxon>
    </lineage>
</organism>
<accession>A0A9D5DAI5</accession>
<keyword evidence="4" id="KW-1185">Reference proteome</keyword>
<evidence type="ECO:0000313" key="4">
    <source>
        <dbReference type="Proteomes" id="UP001085076"/>
    </source>
</evidence>
<protein>
    <recommendedName>
        <fullName evidence="2">GPI-anchored protein LLG1-like domain-containing protein</fullName>
    </recommendedName>
</protein>
<proteinExistence type="predicted"/>
<evidence type="ECO:0000256" key="1">
    <source>
        <dbReference type="SAM" id="Phobius"/>
    </source>
</evidence>
<evidence type="ECO:0000313" key="3">
    <source>
        <dbReference type="EMBL" id="KAJ0986967.1"/>
    </source>
</evidence>
<dbReference type="EMBL" id="JAGGNH010000001">
    <property type="protein sequence ID" value="KAJ0986967.1"/>
    <property type="molecule type" value="Genomic_DNA"/>
</dbReference>
<dbReference type="InterPro" id="IPR058888">
    <property type="entry name" value="LLG1-like"/>
</dbReference>
<feature type="transmembrane region" description="Helical" evidence="1">
    <location>
        <begin position="7"/>
        <end position="27"/>
    </location>
</feature>
<feature type="domain" description="GPI-anchored protein LLG1-like" evidence="2">
    <location>
        <begin position="52"/>
        <end position="127"/>
    </location>
</feature>
<reference evidence="3" key="2">
    <citation type="journal article" date="2022" name="Hortic Res">
        <title>The genome of Dioscorea zingiberensis sheds light on the biosynthesis, origin and evolution of the medicinally important diosgenin saponins.</title>
        <authorList>
            <person name="Li Y."/>
            <person name="Tan C."/>
            <person name="Li Z."/>
            <person name="Guo J."/>
            <person name="Li S."/>
            <person name="Chen X."/>
            <person name="Wang C."/>
            <person name="Dai X."/>
            <person name="Yang H."/>
            <person name="Song W."/>
            <person name="Hou L."/>
            <person name="Xu J."/>
            <person name="Tong Z."/>
            <person name="Xu A."/>
            <person name="Yuan X."/>
            <person name="Wang W."/>
            <person name="Yang Q."/>
            <person name="Chen L."/>
            <person name="Sun Z."/>
            <person name="Wang K."/>
            <person name="Pan B."/>
            <person name="Chen J."/>
            <person name="Bao Y."/>
            <person name="Liu F."/>
            <person name="Qi X."/>
            <person name="Gang D.R."/>
            <person name="Wen J."/>
            <person name="Li J."/>
        </authorList>
    </citation>
    <scope>NUCLEOTIDE SEQUENCE</scope>
    <source>
        <strain evidence="3">Dzin_1.0</strain>
    </source>
</reference>
<comment type="caution">
    <text evidence="3">The sequence shown here is derived from an EMBL/GenBank/DDBJ whole genome shotgun (WGS) entry which is preliminary data.</text>
</comment>
<dbReference type="InterPro" id="IPR039307">
    <property type="entry name" value="LORELEI-like"/>
</dbReference>
<feature type="transmembrane region" description="Helical" evidence="1">
    <location>
        <begin position="150"/>
        <end position="166"/>
    </location>
</feature>
<evidence type="ECO:0000259" key="2">
    <source>
        <dbReference type="Pfam" id="PF26578"/>
    </source>
</evidence>
<dbReference type="PANTHER" id="PTHR31533">
    <property type="entry name" value="GPI-ANCHORED PROTEIN LLG1-RELATED-RELATED"/>
    <property type="match status" value="1"/>
</dbReference>
<dbReference type="OrthoDB" id="585255at2759"/>
<keyword evidence="1" id="KW-0812">Transmembrane</keyword>
<dbReference type="PANTHER" id="PTHR31533:SF2">
    <property type="entry name" value="GPI-ANCHORED PROTEIN LLG1"/>
    <property type="match status" value="1"/>
</dbReference>
<reference evidence="3" key="1">
    <citation type="submission" date="2021-03" db="EMBL/GenBank/DDBJ databases">
        <authorList>
            <person name="Li Z."/>
            <person name="Yang C."/>
        </authorList>
    </citation>
    <scope>NUCLEOTIDE SEQUENCE</scope>
    <source>
        <strain evidence="3">Dzin_1.0</strain>
        <tissue evidence="3">Leaf</tissue>
    </source>
</reference>
<name>A0A9D5DAI5_9LILI</name>
<keyword evidence="1" id="KW-1133">Transmembrane helix</keyword>
<dbReference type="AlphaFoldDB" id="A0A9D5DAI5"/>